<dbReference type="GO" id="GO:0031461">
    <property type="term" value="C:cullin-RING ubiquitin ligase complex"/>
    <property type="evidence" value="ECO:0007669"/>
    <property type="project" value="InterPro"/>
</dbReference>
<sequence>MTESSMSIVRDDFCNNKDFIKCVHHAIQFCMNENPSKSAKSLSKYCHVIMKPDFESSHSTIEQIIDQIAVLFRLIHDCDVFLNMYSIWMASRLLSNSYNEQRELLMISKLKQSNVNSHTYKLQRMLSDMNFSTQLNEDYKQEVSSGGFLHATILTYVSWPLSYPNQSMVNLPRIVHDELEVFSDFYQTKHTGRKLIWIYSLSKFILKTNYHLPMSKSYELQVTTDQLSILLQLNEQDSVPYNNSIDADALTKSKILLREDENLLINYNFKSKKHKIGLGGSKKIAVQETFKSLSGLSEDRKYALQAAIIRIMKSKKSMEHDDLVRNVLQQVTSFRPQTSDVKRSINALIEQEYIKRDENVTSMYKYIS</sequence>
<accession>A0AAW2YTN2</accession>
<evidence type="ECO:0000256" key="1">
    <source>
        <dbReference type="ARBA" id="ARBA00022499"/>
    </source>
</evidence>
<dbReference type="Pfam" id="PF00888">
    <property type="entry name" value="Cullin"/>
    <property type="match status" value="1"/>
</dbReference>
<dbReference type="FunFam" id="1.10.10.10:FF:000014">
    <property type="entry name" value="Cullin 1"/>
    <property type="match status" value="1"/>
</dbReference>
<keyword evidence="1" id="KW-1017">Isopeptide bond</keyword>
<evidence type="ECO:0000313" key="7">
    <source>
        <dbReference type="Proteomes" id="UP001431209"/>
    </source>
</evidence>
<dbReference type="GO" id="GO:0031625">
    <property type="term" value="F:ubiquitin protein ligase binding"/>
    <property type="evidence" value="ECO:0007669"/>
    <property type="project" value="InterPro"/>
</dbReference>
<dbReference type="InterPro" id="IPR001373">
    <property type="entry name" value="Cullin_N"/>
</dbReference>
<dbReference type="Gene3D" id="1.20.1310.10">
    <property type="entry name" value="Cullin Repeats"/>
    <property type="match status" value="1"/>
</dbReference>
<comment type="similarity">
    <text evidence="3 4">Belongs to the cullin family.</text>
</comment>
<dbReference type="Pfam" id="PF26557">
    <property type="entry name" value="Cullin_AB"/>
    <property type="match status" value="1"/>
</dbReference>
<dbReference type="InterPro" id="IPR016158">
    <property type="entry name" value="Cullin_homology"/>
</dbReference>
<name>A0AAW2YTN2_9EUKA</name>
<organism evidence="6 7">
    <name type="scientific">Acrasis kona</name>
    <dbReference type="NCBI Taxonomy" id="1008807"/>
    <lineage>
        <taxon>Eukaryota</taxon>
        <taxon>Discoba</taxon>
        <taxon>Heterolobosea</taxon>
        <taxon>Tetramitia</taxon>
        <taxon>Eutetramitia</taxon>
        <taxon>Acrasidae</taxon>
        <taxon>Acrasis</taxon>
    </lineage>
</organism>
<dbReference type="GO" id="GO:0006511">
    <property type="term" value="P:ubiquitin-dependent protein catabolic process"/>
    <property type="evidence" value="ECO:0007669"/>
    <property type="project" value="InterPro"/>
</dbReference>
<dbReference type="SUPFAM" id="SSF75632">
    <property type="entry name" value="Cullin homology domain"/>
    <property type="match status" value="1"/>
</dbReference>
<dbReference type="PROSITE" id="PS01256">
    <property type="entry name" value="CULLIN_1"/>
    <property type="match status" value="1"/>
</dbReference>
<dbReference type="Pfam" id="PF10557">
    <property type="entry name" value="Cullin_Nedd8"/>
    <property type="match status" value="1"/>
</dbReference>
<protein>
    <submittedName>
        <fullName evidence="6">CUL1</fullName>
    </submittedName>
</protein>
<dbReference type="Gene3D" id="1.10.10.10">
    <property type="entry name" value="Winged helix-like DNA-binding domain superfamily/Winged helix DNA-binding domain"/>
    <property type="match status" value="1"/>
</dbReference>
<feature type="domain" description="Cullin family profile" evidence="5">
    <location>
        <begin position="37"/>
        <end position="255"/>
    </location>
</feature>
<evidence type="ECO:0000256" key="2">
    <source>
        <dbReference type="ARBA" id="ARBA00022843"/>
    </source>
</evidence>
<dbReference type="EMBL" id="JAOPGA020000642">
    <property type="protein sequence ID" value="KAL0480218.1"/>
    <property type="molecule type" value="Genomic_DNA"/>
</dbReference>
<dbReference type="SMART" id="SM00884">
    <property type="entry name" value="Cullin_Nedd8"/>
    <property type="match status" value="1"/>
</dbReference>
<dbReference type="SMART" id="SM00182">
    <property type="entry name" value="CULLIN"/>
    <property type="match status" value="1"/>
</dbReference>
<dbReference type="SUPFAM" id="SSF46785">
    <property type="entry name" value="Winged helix' DNA-binding domain"/>
    <property type="match status" value="1"/>
</dbReference>
<dbReference type="Gene3D" id="3.30.230.130">
    <property type="entry name" value="Cullin, Chain C, Domain 2"/>
    <property type="match status" value="1"/>
</dbReference>
<gene>
    <name evidence="6" type="ORF">AKO1_007185</name>
</gene>
<dbReference type="PROSITE" id="PS50069">
    <property type="entry name" value="CULLIN_2"/>
    <property type="match status" value="1"/>
</dbReference>
<dbReference type="PANTHER" id="PTHR11932">
    <property type="entry name" value="CULLIN"/>
    <property type="match status" value="1"/>
</dbReference>
<dbReference type="InterPro" id="IPR036388">
    <property type="entry name" value="WH-like_DNA-bd_sf"/>
</dbReference>
<evidence type="ECO:0000256" key="3">
    <source>
        <dbReference type="PROSITE-ProRule" id="PRU00330"/>
    </source>
</evidence>
<dbReference type="InterPro" id="IPR019559">
    <property type="entry name" value="Cullin_neddylation_domain"/>
</dbReference>
<evidence type="ECO:0000313" key="6">
    <source>
        <dbReference type="EMBL" id="KAL0480218.1"/>
    </source>
</evidence>
<proteinExistence type="inferred from homology"/>
<comment type="caution">
    <text evidence="6">The sequence shown here is derived from an EMBL/GenBank/DDBJ whole genome shotgun (WGS) entry which is preliminary data.</text>
</comment>
<dbReference type="AlphaFoldDB" id="A0AAW2YTN2"/>
<dbReference type="InterPro" id="IPR036317">
    <property type="entry name" value="Cullin_homology_sf"/>
</dbReference>
<dbReference type="InterPro" id="IPR059120">
    <property type="entry name" value="Cullin-like_AB"/>
</dbReference>
<evidence type="ECO:0000256" key="4">
    <source>
        <dbReference type="RuleBase" id="RU003829"/>
    </source>
</evidence>
<dbReference type="Proteomes" id="UP001431209">
    <property type="component" value="Unassembled WGS sequence"/>
</dbReference>
<keyword evidence="7" id="KW-1185">Reference proteome</keyword>
<evidence type="ECO:0000259" key="5">
    <source>
        <dbReference type="PROSITE" id="PS50069"/>
    </source>
</evidence>
<keyword evidence="2" id="KW-0832">Ubl conjugation</keyword>
<reference evidence="6 7" key="1">
    <citation type="submission" date="2024-03" db="EMBL/GenBank/DDBJ databases">
        <title>The Acrasis kona genome and developmental transcriptomes reveal deep origins of eukaryotic multicellular pathways.</title>
        <authorList>
            <person name="Sheikh S."/>
            <person name="Fu C.-J."/>
            <person name="Brown M.W."/>
            <person name="Baldauf S.L."/>
        </authorList>
    </citation>
    <scope>NUCLEOTIDE SEQUENCE [LARGE SCALE GENOMIC DNA]</scope>
    <source>
        <strain evidence="6 7">ATCC MYA-3509</strain>
    </source>
</reference>
<dbReference type="InterPro" id="IPR016157">
    <property type="entry name" value="Cullin_CS"/>
</dbReference>
<dbReference type="InterPro" id="IPR045093">
    <property type="entry name" value="Cullin"/>
</dbReference>
<dbReference type="InterPro" id="IPR036390">
    <property type="entry name" value="WH_DNA-bd_sf"/>
</dbReference>